<evidence type="ECO:0000313" key="2">
    <source>
        <dbReference type="Proteomes" id="UP000309016"/>
    </source>
</evidence>
<dbReference type="EMBL" id="CP040812">
    <property type="protein sequence ID" value="QCY69409.1"/>
    <property type="molecule type" value="Genomic_DNA"/>
</dbReference>
<dbReference type="AlphaFoldDB" id="A0A5B7X249"/>
<dbReference type="Proteomes" id="UP000309016">
    <property type="component" value="Chromosome"/>
</dbReference>
<sequence>MNTINQIEVKYLRPSRTIEKLEISKDLKRSICFVYNHEGNHFRLFDNEMALNLFLKQGSEPKITFDSEEELDKFLLYQYSSF</sequence>
<protein>
    <submittedName>
        <fullName evidence="1">Uncharacterized protein</fullName>
    </submittedName>
</protein>
<gene>
    <name evidence="1" type="ORF">FHG64_08390</name>
</gene>
<keyword evidence="2" id="KW-1185">Reference proteome</keyword>
<accession>A0A5B7X249</accession>
<name>A0A5B7X249_9FLAO</name>
<reference evidence="1 2" key="1">
    <citation type="submission" date="2019-06" db="EMBL/GenBank/DDBJ databases">
        <title>Complete genome sequence of Antarcticibacterium flavum KCTC 52984T from an Antarctic marine sediment.</title>
        <authorList>
            <person name="Lee Y.M."/>
            <person name="Shin S.C."/>
        </authorList>
    </citation>
    <scope>NUCLEOTIDE SEQUENCE [LARGE SCALE GENOMIC DNA]</scope>
    <source>
        <strain evidence="1 2">KCTC 52984</strain>
    </source>
</reference>
<evidence type="ECO:0000313" key="1">
    <source>
        <dbReference type="EMBL" id="QCY69409.1"/>
    </source>
</evidence>
<proteinExistence type="predicted"/>
<organism evidence="1 2">
    <name type="scientific">Antarcticibacterium flavum</name>
    <dbReference type="NCBI Taxonomy" id="2058175"/>
    <lineage>
        <taxon>Bacteria</taxon>
        <taxon>Pseudomonadati</taxon>
        <taxon>Bacteroidota</taxon>
        <taxon>Flavobacteriia</taxon>
        <taxon>Flavobacteriales</taxon>
        <taxon>Flavobacteriaceae</taxon>
        <taxon>Antarcticibacterium</taxon>
    </lineage>
</organism>
<dbReference type="KEGG" id="afla:FHG64_08390"/>
<dbReference type="OrthoDB" id="828135at2"/>
<dbReference type="RefSeq" id="WP_139065977.1">
    <property type="nucleotide sequence ID" value="NZ_CP040812.1"/>
</dbReference>